<dbReference type="InterPro" id="IPR000734">
    <property type="entry name" value="TAG_lipase"/>
</dbReference>
<evidence type="ECO:0000256" key="6">
    <source>
        <dbReference type="ARBA" id="ARBA00022801"/>
    </source>
</evidence>
<dbReference type="AlphaFoldDB" id="A0A026WXN2"/>
<organism evidence="11 13">
    <name type="scientific">Ooceraea biroi</name>
    <name type="common">Clonal raider ant</name>
    <name type="synonym">Cerapachys biroi</name>
    <dbReference type="NCBI Taxonomy" id="2015173"/>
    <lineage>
        <taxon>Eukaryota</taxon>
        <taxon>Metazoa</taxon>
        <taxon>Ecdysozoa</taxon>
        <taxon>Arthropoda</taxon>
        <taxon>Hexapoda</taxon>
        <taxon>Insecta</taxon>
        <taxon>Pterygota</taxon>
        <taxon>Neoptera</taxon>
        <taxon>Endopterygota</taxon>
        <taxon>Hymenoptera</taxon>
        <taxon>Apocrita</taxon>
        <taxon>Aculeata</taxon>
        <taxon>Formicoidea</taxon>
        <taxon>Formicidae</taxon>
        <taxon>Dorylinae</taxon>
        <taxon>Ooceraea</taxon>
    </lineage>
</organism>
<dbReference type="EC" id="3.1.1.32" evidence="4"/>
<keyword evidence="13" id="KW-1185">Reference proteome</keyword>
<dbReference type="Gene3D" id="3.40.50.1820">
    <property type="entry name" value="alpha/beta hydrolase"/>
    <property type="match status" value="1"/>
</dbReference>
<dbReference type="CDD" id="cd00707">
    <property type="entry name" value="Pancreat_lipase_like"/>
    <property type="match status" value="1"/>
</dbReference>
<dbReference type="PANTHER" id="PTHR11610:SF150">
    <property type="entry name" value="FI01825P-RELATED"/>
    <property type="match status" value="1"/>
</dbReference>
<evidence type="ECO:0000256" key="7">
    <source>
        <dbReference type="ARBA" id="ARBA00023157"/>
    </source>
</evidence>
<dbReference type="Proteomes" id="UP000053097">
    <property type="component" value="Unassembled WGS sequence"/>
</dbReference>
<dbReference type="Pfam" id="PF00151">
    <property type="entry name" value="Lipase"/>
    <property type="match status" value="1"/>
</dbReference>
<comment type="subcellular location">
    <subcellularLocation>
        <location evidence="2">Secreted</location>
    </subcellularLocation>
</comment>
<name>A0A026WXN2_OOCBI</name>
<dbReference type="InterPro" id="IPR013818">
    <property type="entry name" value="Lipase"/>
</dbReference>
<evidence type="ECO:0000313" key="12">
    <source>
        <dbReference type="EMBL" id="RLU26637.1"/>
    </source>
</evidence>
<evidence type="ECO:0000256" key="8">
    <source>
        <dbReference type="RuleBase" id="RU004262"/>
    </source>
</evidence>
<dbReference type="SUPFAM" id="SSF53474">
    <property type="entry name" value="alpha/beta-Hydrolases"/>
    <property type="match status" value="1"/>
</dbReference>
<evidence type="ECO:0000313" key="13">
    <source>
        <dbReference type="Proteomes" id="UP000053097"/>
    </source>
</evidence>
<dbReference type="InterPro" id="IPR029058">
    <property type="entry name" value="AB_hydrolase_fold"/>
</dbReference>
<dbReference type="PANTHER" id="PTHR11610">
    <property type="entry name" value="LIPASE"/>
    <property type="match status" value="1"/>
</dbReference>
<evidence type="ECO:0000256" key="5">
    <source>
        <dbReference type="ARBA" id="ARBA00022525"/>
    </source>
</evidence>
<dbReference type="OrthoDB" id="199913at2759"/>
<sequence length="353" mass="39315">MQILVLIGLLFACVATGLPAEKETSNDIFTQLDYEKFENSVAYVYDDNENLVRLTFEDDEDDESFDETKKDLANRVFFFLYTKDNPTDPKPLYLDDENALKNSFFDPKKPTRFITHGWMNSRNSAACTLIRDAYVKHDDYNVIVIDWSKISIRPYIWASTRVKMVGMFVSSMIDFLVKHGLDLSQTTLIGHSLGAHVSGLAARFAKGDVNYVVGLDPALPGFYLAGPGSRISSGDATYVEIIHTNGGLLGFLAAIGDVDFFPNGGSKQLGCLIDIGGSCSHARSYRFYAESILSDVGFHGRKCNSFLRWQLGLCKKEHTSIMGGHKLFNGHGNYFLMTRSAFPFAKGLLARDP</sequence>
<keyword evidence="6" id="KW-0378">Hydrolase</keyword>
<evidence type="ECO:0000256" key="9">
    <source>
        <dbReference type="SAM" id="SignalP"/>
    </source>
</evidence>
<accession>A0A026WXN2</accession>
<evidence type="ECO:0000259" key="10">
    <source>
        <dbReference type="Pfam" id="PF00151"/>
    </source>
</evidence>
<dbReference type="GO" id="GO:0008970">
    <property type="term" value="F:phospholipase A1 activity"/>
    <property type="evidence" value="ECO:0007669"/>
    <property type="project" value="UniProtKB-EC"/>
</dbReference>
<evidence type="ECO:0000256" key="1">
    <source>
        <dbReference type="ARBA" id="ARBA00000111"/>
    </source>
</evidence>
<dbReference type="Proteomes" id="UP000279307">
    <property type="component" value="Chromosome 1"/>
</dbReference>
<gene>
    <name evidence="12" type="ORF">DMN91_000433</name>
    <name evidence="11" type="ORF">X777_16107</name>
</gene>
<dbReference type="STRING" id="2015173.A0A026WXN2"/>
<comment type="similarity">
    <text evidence="3 8">Belongs to the AB hydrolase superfamily. Lipase family.</text>
</comment>
<dbReference type="GO" id="GO:0005615">
    <property type="term" value="C:extracellular space"/>
    <property type="evidence" value="ECO:0007669"/>
    <property type="project" value="TreeGrafter"/>
</dbReference>
<comment type="catalytic activity">
    <reaction evidence="1">
        <text>a 1,2-diacyl-sn-glycero-3-phosphocholine + H2O = a 2-acyl-sn-glycero-3-phosphocholine + a fatty acid + H(+)</text>
        <dbReference type="Rhea" id="RHEA:18689"/>
        <dbReference type="ChEBI" id="CHEBI:15377"/>
        <dbReference type="ChEBI" id="CHEBI:15378"/>
        <dbReference type="ChEBI" id="CHEBI:28868"/>
        <dbReference type="ChEBI" id="CHEBI:57643"/>
        <dbReference type="ChEBI" id="CHEBI:57875"/>
        <dbReference type="EC" id="3.1.1.32"/>
    </reaction>
</comment>
<dbReference type="EMBL" id="QOIP01000001">
    <property type="protein sequence ID" value="RLU26637.1"/>
    <property type="molecule type" value="Genomic_DNA"/>
</dbReference>
<evidence type="ECO:0000256" key="3">
    <source>
        <dbReference type="ARBA" id="ARBA00010701"/>
    </source>
</evidence>
<proteinExistence type="inferred from homology"/>
<dbReference type="EMBL" id="KK107087">
    <property type="protein sequence ID" value="EZA59904.1"/>
    <property type="molecule type" value="Genomic_DNA"/>
</dbReference>
<reference evidence="12" key="3">
    <citation type="submission" date="2018-07" db="EMBL/GenBank/DDBJ databases">
        <authorList>
            <person name="Mckenzie S.K."/>
            <person name="Kronauer D.J.C."/>
        </authorList>
    </citation>
    <scope>NUCLEOTIDE SEQUENCE</scope>
    <source>
        <strain evidence="12">Clonal line C1</strain>
    </source>
</reference>
<feature type="domain" description="Lipase" evidence="10">
    <location>
        <begin position="70"/>
        <end position="344"/>
    </location>
</feature>
<keyword evidence="9" id="KW-0732">Signal</keyword>
<dbReference type="GO" id="GO:0017171">
    <property type="term" value="F:serine hydrolase activity"/>
    <property type="evidence" value="ECO:0007669"/>
    <property type="project" value="TreeGrafter"/>
</dbReference>
<dbReference type="FunFam" id="3.40.50.1820:FF:000076">
    <property type="entry name" value="phospholipase A1"/>
    <property type="match status" value="1"/>
</dbReference>
<protein>
    <recommendedName>
        <fullName evidence="4">phospholipase A1</fullName>
        <ecNumber evidence="4">3.1.1.32</ecNumber>
    </recommendedName>
</protein>
<feature type="chain" id="PRO_5033208081" description="phospholipase A1" evidence="9">
    <location>
        <begin position="18"/>
        <end position="353"/>
    </location>
</feature>
<evidence type="ECO:0000256" key="2">
    <source>
        <dbReference type="ARBA" id="ARBA00004613"/>
    </source>
</evidence>
<dbReference type="PRINTS" id="PR00821">
    <property type="entry name" value="TAGLIPASE"/>
</dbReference>
<dbReference type="GO" id="GO:0016042">
    <property type="term" value="P:lipid catabolic process"/>
    <property type="evidence" value="ECO:0007669"/>
    <property type="project" value="TreeGrafter"/>
</dbReference>
<evidence type="ECO:0000313" key="11">
    <source>
        <dbReference type="EMBL" id="EZA59904.1"/>
    </source>
</evidence>
<evidence type="ECO:0000256" key="4">
    <source>
        <dbReference type="ARBA" id="ARBA00013179"/>
    </source>
</evidence>
<keyword evidence="7" id="KW-1015">Disulfide bond</keyword>
<keyword evidence="5" id="KW-0964">Secreted</keyword>
<reference evidence="12 14" key="2">
    <citation type="journal article" date="2018" name="Genome Res.">
        <title>The genomic architecture and molecular evolution of ant odorant receptors.</title>
        <authorList>
            <person name="McKenzie S.K."/>
            <person name="Kronauer D.J.C."/>
        </authorList>
    </citation>
    <scope>NUCLEOTIDE SEQUENCE [LARGE SCALE GENOMIC DNA]</scope>
    <source>
        <strain evidence="12">Clonal line C1</strain>
    </source>
</reference>
<reference evidence="11 13" key="1">
    <citation type="journal article" date="2014" name="Curr. Biol.">
        <title>The genome of the clonal raider ant Cerapachys biroi.</title>
        <authorList>
            <person name="Oxley P.R."/>
            <person name="Ji L."/>
            <person name="Fetter-Pruneda I."/>
            <person name="McKenzie S.K."/>
            <person name="Li C."/>
            <person name="Hu H."/>
            <person name="Zhang G."/>
            <person name="Kronauer D.J."/>
        </authorList>
    </citation>
    <scope>NUCLEOTIDE SEQUENCE [LARGE SCALE GENOMIC DNA]</scope>
</reference>
<dbReference type="OMA" id="MDVTGAC"/>
<evidence type="ECO:0000313" key="14">
    <source>
        <dbReference type="Proteomes" id="UP000279307"/>
    </source>
</evidence>
<feature type="signal peptide" evidence="9">
    <location>
        <begin position="1"/>
        <end position="17"/>
    </location>
</feature>
<dbReference type="InterPro" id="IPR033906">
    <property type="entry name" value="Lipase_N"/>
</dbReference>